<sequence length="209" mass="23280">MQSIVSFWKQLDGAVHPQDAPVFDRHGAHGFNLDYPPPAYIGDIVNAPVIILDNNGGYDPVMTPGEFPDEETRAEFRARLASPAPLDPKARHVSPYYRSRNFTRLLETGEAALVNAVAYRSVDGNAPGVKALTRTLPSAQFHRNWLQTEVLSHADRGERFVVVHRISRWLDAVTPFRAHGNAIVSRSSISPDLSLAELSAVERFLKRRC</sequence>
<organism evidence="1 2">
    <name type="scientific">Paracoccus aestuarii</name>
    <dbReference type="NCBI Taxonomy" id="453842"/>
    <lineage>
        <taxon>Bacteria</taxon>
        <taxon>Pseudomonadati</taxon>
        <taxon>Pseudomonadota</taxon>
        <taxon>Alphaproteobacteria</taxon>
        <taxon>Rhodobacterales</taxon>
        <taxon>Paracoccaceae</taxon>
        <taxon>Paracoccus</taxon>
    </lineage>
</organism>
<gene>
    <name evidence="1" type="ORF">D3P06_06850</name>
</gene>
<reference evidence="1 2" key="1">
    <citation type="submission" date="2018-09" db="EMBL/GenBank/DDBJ databases">
        <title>Paracoccus onubensis nov. sp. a moderate halophilic bacterium isolated from Gruta de las Maravillas (Aracena, Spain).</title>
        <authorList>
            <person name="Jurado V."/>
            <person name="Gutierrez-Patricio S."/>
            <person name="Gonzalez-Pimentel J.L."/>
            <person name="Laiz L."/>
            <person name="Saiz-Jimenez C."/>
        </authorList>
    </citation>
    <scope>NUCLEOTIDE SEQUENCE [LARGE SCALE GENOMIC DNA]</scope>
    <source>
        <strain evidence="1 2">DSM 19484</strain>
    </source>
</reference>
<protein>
    <submittedName>
        <fullName evidence="1">Uncharacterized protein</fullName>
    </submittedName>
</protein>
<dbReference type="EMBL" id="QZEV01000023">
    <property type="protein sequence ID" value="RJL05460.1"/>
    <property type="molecule type" value="Genomic_DNA"/>
</dbReference>
<dbReference type="Proteomes" id="UP000285530">
    <property type="component" value="Unassembled WGS sequence"/>
</dbReference>
<evidence type="ECO:0000313" key="1">
    <source>
        <dbReference type="EMBL" id="RJL05460.1"/>
    </source>
</evidence>
<accession>A0A418ZY58</accession>
<proteinExistence type="predicted"/>
<name>A0A418ZY58_9RHOB</name>
<dbReference type="AlphaFoldDB" id="A0A418ZY58"/>
<evidence type="ECO:0000313" key="2">
    <source>
        <dbReference type="Proteomes" id="UP000285530"/>
    </source>
</evidence>
<dbReference type="OrthoDB" id="7605088at2"/>
<dbReference type="RefSeq" id="WP_119885853.1">
    <property type="nucleotide sequence ID" value="NZ_CP067172.1"/>
</dbReference>
<keyword evidence="2" id="KW-1185">Reference proteome</keyword>
<comment type="caution">
    <text evidence="1">The sequence shown here is derived from an EMBL/GenBank/DDBJ whole genome shotgun (WGS) entry which is preliminary data.</text>
</comment>